<dbReference type="RefSeq" id="WP_133390179.1">
    <property type="nucleotide sequence ID" value="NZ_SMUW01000029.1"/>
</dbReference>
<feature type="transmembrane region" description="Helical" evidence="1">
    <location>
        <begin position="165"/>
        <end position="186"/>
    </location>
</feature>
<dbReference type="EMBL" id="SMUW01000029">
    <property type="protein sequence ID" value="TDK47358.1"/>
    <property type="molecule type" value="Genomic_DNA"/>
</dbReference>
<evidence type="ECO:0008006" key="4">
    <source>
        <dbReference type="Google" id="ProtNLM"/>
    </source>
</evidence>
<accession>A0A4R5V5U9</accession>
<organism evidence="2 3">
    <name type="scientific">Algoriphagus formosus</name>
    <dbReference type="NCBI Taxonomy" id="2007308"/>
    <lineage>
        <taxon>Bacteria</taxon>
        <taxon>Pseudomonadati</taxon>
        <taxon>Bacteroidota</taxon>
        <taxon>Cytophagia</taxon>
        <taxon>Cytophagales</taxon>
        <taxon>Cyclobacteriaceae</taxon>
        <taxon>Algoriphagus</taxon>
    </lineage>
</organism>
<dbReference type="AlphaFoldDB" id="A0A4R5V5U9"/>
<feature type="transmembrane region" description="Helical" evidence="1">
    <location>
        <begin position="375"/>
        <end position="395"/>
    </location>
</feature>
<keyword evidence="3" id="KW-1185">Reference proteome</keyword>
<keyword evidence="1" id="KW-0812">Transmembrane</keyword>
<reference evidence="2 3" key="1">
    <citation type="submission" date="2019-03" db="EMBL/GenBank/DDBJ databases">
        <title>Algoriphagus aquimaris sp. nov., isolated form marine sediment in Pohang, Korea.</title>
        <authorList>
            <person name="Kim J."/>
            <person name="Yoon S.-H."/>
            <person name="Lee S.-S."/>
        </authorList>
    </citation>
    <scope>NUCLEOTIDE SEQUENCE [LARGE SCALE GENOMIC DNA]</scope>
    <source>
        <strain evidence="2 3">F21</strain>
    </source>
</reference>
<feature type="transmembrane region" description="Helical" evidence="1">
    <location>
        <begin position="80"/>
        <end position="100"/>
    </location>
</feature>
<protein>
    <recommendedName>
        <fullName evidence="4">Glycosyltransferase RgtA/B/C/D-like domain-containing protein</fullName>
    </recommendedName>
</protein>
<feature type="transmembrane region" description="Helical" evidence="1">
    <location>
        <begin position="112"/>
        <end position="145"/>
    </location>
</feature>
<feature type="transmembrane region" description="Helical" evidence="1">
    <location>
        <begin position="198"/>
        <end position="214"/>
    </location>
</feature>
<evidence type="ECO:0000256" key="1">
    <source>
        <dbReference type="SAM" id="Phobius"/>
    </source>
</evidence>
<name>A0A4R5V5U9_9BACT</name>
<gene>
    <name evidence="2" type="ORF">E1898_05695</name>
</gene>
<evidence type="ECO:0000313" key="2">
    <source>
        <dbReference type="EMBL" id="TDK47358.1"/>
    </source>
</evidence>
<feature type="transmembrane region" description="Helical" evidence="1">
    <location>
        <begin position="53"/>
        <end position="74"/>
    </location>
</feature>
<proteinExistence type="predicted"/>
<keyword evidence="1" id="KW-0472">Membrane</keyword>
<feature type="transmembrane region" description="Helical" evidence="1">
    <location>
        <begin position="12"/>
        <end position="32"/>
    </location>
</feature>
<feature type="transmembrane region" description="Helical" evidence="1">
    <location>
        <begin position="332"/>
        <end position="363"/>
    </location>
</feature>
<evidence type="ECO:0000313" key="3">
    <source>
        <dbReference type="Proteomes" id="UP000295438"/>
    </source>
</evidence>
<dbReference type="Proteomes" id="UP000295438">
    <property type="component" value="Unassembled WGS sequence"/>
</dbReference>
<keyword evidence="1" id="KW-1133">Transmembrane helix</keyword>
<sequence length="523" mass="60570">MSLSQAVDKSFLFWAIGLFLGLGMIWFLPWRFQTNDDVMMMWLVSGAYTGEPKPYAVFIHPWLSWLFSTIYSFFPEINWYGLTWFGVNFLSAFLLLKKIWSITFPAIQKHFWSLFIALISFHFAFFPQFTLIAGFAALAGLMVIWDSSLPRFRLWAFLALFMGLSIRWESVALISLGWGWAALVFLQVKDGFSISRGLLLISFAVFLALGKLAYEESFVSPDYLDFNQARSKVLDHPVFVQQSQEGAIPDSSDWFFVGSWMFEELPLNRADFLAKKQELNLHLFAWEAVGDGLIRLFRVQRTELFKSMLIGFLFLSFFATKTGGRQKALFLGLWLGFYLVFNHFNLLLGRVNLLFFLVLLFPVLQFPDSLVSRKLTAGLIVLLVLFLGIHTFNFFKEAQGRLAFQEEFDQMLSEENTECPLFLEGVMEYLFTDHFNQNHQVPFLSYGWISRSPMQKKAYEIRGFTSQREMDEFYLLAFQSPDPLIFPDYMNRISPGFTLQSELKSESLVLLHFVKSKSYSPGP</sequence>
<comment type="caution">
    <text evidence="2">The sequence shown here is derived from an EMBL/GenBank/DDBJ whole genome shotgun (WGS) entry which is preliminary data.</text>
</comment>